<evidence type="ECO:0000259" key="13">
    <source>
        <dbReference type="PROSITE" id="PS51281"/>
    </source>
</evidence>
<dbReference type="PANTHER" id="PTHR10662">
    <property type="entry name" value="NUCLEAR RNA EXPORT FACTOR"/>
    <property type="match status" value="1"/>
</dbReference>
<dbReference type="InterPro" id="IPR002075">
    <property type="entry name" value="NTF2_dom"/>
</dbReference>
<dbReference type="SUPFAM" id="SSF52058">
    <property type="entry name" value="L domain-like"/>
    <property type="match status" value="1"/>
</dbReference>
<dbReference type="SUPFAM" id="SSF46934">
    <property type="entry name" value="UBA-like"/>
    <property type="match status" value="1"/>
</dbReference>
<name>A0A2D3UW86_9PEZI</name>
<dbReference type="GO" id="GO:0042272">
    <property type="term" value="C:nuclear RNA export factor complex"/>
    <property type="evidence" value="ECO:0007669"/>
    <property type="project" value="UniProtKB-ARBA"/>
</dbReference>
<organism evidence="14 15">
    <name type="scientific">Ramularia collo-cygni</name>
    <dbReference type="NCBI Taxonomy" id="112498"/>
    <lineage>
        <taxon>Eukaryota</taxon>
        <taxon>Fungi</taxon>
        <taxon>Dikarya</taxon>
        <taxon>Ascomycota</taxon>
        <taxon>Pezizomycotina</taxon>
        <taxon>Dothideomycetes</taxon>
        <taxon>Dothideomycetidae</taxon>
        <taxon>Mycosphaerellales</taxon>
        <taxon>Mycosphaerellaceae</taxon>
        <taxon>Ramularia</taxon>
    </lineage>
</organism>
<reference evidence="14 15" key="1">
    <citation type="submission" date="2016-03" db="EMBL/GenBank/DDBJ databases">
        <authorList>
            <person name="Ploux O."/>
        </authorList>
    </citation>
    <scope>NUCLEOTIDE SEQUENCE [LARGE SCALE GENOMIC DNA]</scope>
    <source>
        <strain evidence="14 15">URUG2</strain>
    </source>
</reference>
<evidence type="ECO:0000256" key="11">
    <source>
        <dbReference type="SAM" id="MobiDB-lite"/>
    </source>
</evidence>
<dbReference type="Pfam" id="PF24048">
    <property type="entry name" value="LRR_NXF1-5"/>
    <property type="match status" value="1"/>
</dbReference>
<protein>
    <recommendedName>
        <fullName evidence="10">mRNA export factor MEX67</fullName>
    </recommendedName>
</protein>
<dbReference type="Pfam" id="PF03943">
    <property type="entry name" value="TAP_C"/>
    <property type="match status" value="1"/>
</dbReference>
<dbReference type="GO" id="GO:0003723">
    <property type="term" value="F:RNA binding"/>
    <property type="evidence" value="ECO:0007669"/>
    <property type="project" value="TreeGrafter"/>
</dbReference>
<dbReference type="CDD" id="cd14342">
    <property type="entry name" value="UBA_TAP-C"/>
    <property type="match status" value="1"/>
</dbReference>
<evidence type="ECO:0000256" key="5">
    <source>
        <dbReference type="ARBA" id="ARBA00022614"/>
    </source>
</evidence>
<keyword evidence="15" id="KW-1185">Reference proteome</keyword>
<dbReference type="STRING" id="112498.A0A2D3UW86"/>
<feature type="domain" description="NTF2" evidence="12">
    <location>
        <begin position="376"/>
        <end position="552"/>
    </location>
</feature>
<keyword evidence="3" id="KW-0813">Transport</keyword>
<feature type="region of interest" description="Disordered" evidence="11">
    <location>
        <begin position="1"/>
        <end position="63"/>
    </location>
</feature>
<dbReference type="SMART" id="SM00804">
    <property type="entry name" value="TAP_C"/>
    <property type="match status" value="1"/>
</dbReference>
<dbReference type="PROSITE" id="PS50177">
    <property type="entry name" value="NTF2_DOMAIN"/>
    <property type="match status" value="1"/>
</dbReference>
<dbReference type="InterPro" id="IPR018222">
    <property type="entry name" value="Nuclear_transport_factor_2_euk"/>
</dbReference>
<gene>
    <name evidence="14" type="ORF">RCC_05459</name>
</gene>
<dbReference type="InterPro" id="IPR005637">
    <property type="entry name" value="TAP_C_dom"/>
</dbReference>
<sequence>MPGAPRRRGGGSTRDSRKSDRDGDLTMGSSAAATLKNRDRVGKSKPAPKPRKPNNKGDLISGGAQRAILRKAAEGDIPMRDPRGLRGALVELHITGWEKSKAANDADGGKSSLIKWLEKKGSLRLGSRGKEVKVKKSRTEANNVLVISVLEGDVPALIRMDGYGWAGTTVAIKRAGGAAAEGGKEMSSQASQTKAMLRGVLERRYNPELKFLDLSALGQDEELKSQEIFNKKSTASKFFPAMMAVLSGVFDTPAELQTAIISVSLANNELTEVSTVSTLSETLPKLQNLDLSGNKLENLATLHIWRKRFYQLQHLVVTGNPLEQNEPNYAAEFLKWYPNLRMLNSVQVRSEEEVANKNQNIAFPPRSPVFLDEGGIAEGFVRNWFLGFDTDRKALAAMYYDDTSDFSYALNTAAPRDPAATQRTEKQEWDQYISNSRNLKKITQLPARQKRAFRGTQAVADMFASLPATKHADLATEAGKWLIEASAQPGLPDITGHSPSGVDGFNITVHTEYDEIDPSNGQVGKKRSCDHLFIIGPGGPTGVRIVSHMFTVRAYGGTQAFAITAPPPGPPSPPPAVAAAPLEPPAQLPVGLTLEIAEQMVVELTNRTKMTLEYSKNCLEQTTWNFDAALAAFENVKASLPADAFVAA</sequence>
<dbReference type="RefSeq" id="XP_023626498.1">
    <property type="nucleotide sequence ID" value="XM_023770730.1"/>
</dbReference>
<dbReference type="Pfam" id="PF22602">
    <property type="entry name" value="NXF_NTF2"/>
    <property type="match status" value="1"/>
</dbReference>
<dbReference type="InterPro" id="IPR009060">
    <property type="entry name" value="UBA-like_sf"/>
</dbReference>
<keyword evidence="8" id="KW-0539">Nucleus</keyword>
<dbReference type="PANTHER" id="PTHR10662:SF22">
    <property type="entry name" value="NUCLEAR RNA EXPORT FACTOR 1"/>
    <property type="match status" value="1"/>
</dbReference>
<dbReference type="OrthoDB" id="25872at2759"/>
<dbReference type="Gene3D" id="3.80.10.10">
    <property type="entry name" value="Ribonuclease Inhibitor"/>
    <property type="match status" value="1"/>
</dbReference>
<evidence type="ECO:0000256" key="10">
    <source>
        <dbReference type="ARBA" id="ARBA00069694"/>
    </source>
</evidence>
<dbReference type="GO" id="GO:0016973">
    <property type="term" value="P:poly(A)+ mRNA export from nucleus"/>
    <property type="evidence" value="ECO:0007669"/>
    <property type="project" value="TreeGrafter"/>
</dbReference>
<evidence type="ECO:0000256" key="6">
    <source>
        <dbReference type="ARBA" id="ARBA00022737"/>
    </source>
</evidence>
<dbReference type="InterPro" id="IPR032675">
    <property type="entry name" value="LRR_dom_sf"/>
</dbReference>
<dbReference type="Proteomes" id="UP000225277">
    <property type="component" value="Unassembled WGS sequence"/>
</dbReference>
<dbReference type="InterPro" id="IPR032710">
    <property type="entry name" value="NTF2-like_dom_sf"/>
</dbReference>
<dbReference type="InterPro" id="IPR057125">
    <property type="entry name" value="NXF1/2/3/5-like_LRR"/>
</dbReference>
<dbReference type="FunFam" id="3.80.10.10:FF:000296">
    <property type="entry name" value="mRNA export factor MEX67"/>
    <property type="match status" value="1"/>
</dbReference>
<accession>A0A2D3UW86</accession>
<comment type="subcellular location">
    <subcellularLocation>
        <location evidence="1">Nucleus</location>
    </subcellularLocation>
</comment>
<dbReference type="Gene3D" id="3.10.450.50">
    <property type="match status" value="1"/>
</dbReference>
<comment type="function">
    <text evidence="9">Involved in the export of mRNA from the nucleus to the cytoplasm.</text>
</comment>
<keyword evidence="4" id="KW-0963">Cytoplasm</keyword>
<proteinExistence type="inferred from homology"/>
<evidence type="ECO:0000259" key="12">
    <source>
        <dbReference type="PROSITE" id="PS50177"/>
    </source>
</evidence>
<dbReference type="FunFam" id="1.10.8.10:FF:000018">
    <property type="entry name" value="Nuclear RNA export factor 1"/>
    <property type="match status" value="1"/>
</dbReference>
<evidence type="ECO:0000256" key="2">
    <source>
        <dbReference type="ARBA" id="ARBA00009285"/>
    </source>
</evidence>
<evidence type="ECO:0000256" key="8">
    <source>
        <dbReference type="ARBA" id="ARBA00023242"/>
    </source>
</evidence>
<evidence type="ECO:0000256" key="3">
    <source>
        <dbReference type="ARBA" id="ARBA00022448"/>
    </source>
</evidence>
<dbReference type="EMBL" id="FJUY01000007">
    <property type="protein sequence ID" value="CZT19608.1"/>
    <property type="molecule type" value="Genomic_DNA"/>
</dbReference>
<evidence type="ECO:0000256" key="4">
    <source>
        <dbReference type="ARBA" id="ARBA00022490"/>
    </source>
</evidence>
<dbReference type="SUPFAM" id="SSF54427">
    <property type="entry name" value="NTF2-like"/>
    <property type="match status" value="1"/>
</dbReference>
<evidence type="ECO:0000256" key="1">
    <source>
        <dbReference type="ARBA" id="ARBA00004123"/>
    </source>
</evidence>
<dbReference type="PROSITE" id="PS51281">
    <property type="entry name" value="TAP_C"/>
    <property type="match status" value="1"/>
</dbReference>
<dbReference type="InterPro" id="IPR001611">
    <property type="entry name" value="Leu-rich_rpt"/>
</dbReference>
<dbReference type="PROSITE" id="PS51450">
    <property type="entry name" value="LRR"/>
    <property type="match status" value="1"/>
</dbReference>
<keyword evidence="7" id="KW-0509">mRNA transport</keyword>
<evidence type="ECO:0000313" key="14">
    <source>
        <dbReference type="EMBL" id="CZT19608.1"/>
    </source>
</evidence>
<evidence type="ECO:0000313" key="15">
    <source>
        <dbReference type="Proteomes" id="UP000225277"/>
    </source>
</evidence>
<dbReference type="InterPro" id="IPR030217">
    <property type="entry name" value="NXF_fam"/>
</dbReference>
<feature type="compositionally biased region" description="Basic and acidic residues" evidence="11">
    <location>
        <begin position="14"/>
        <end position="24"/>
    </location>
</feature>
<evidence type="ECO:0000256" key="7">
    <source>
        <dbReference type="ARBA" id="ARBA00022816"/>
    </source>
</evidence>
<feature type="domain" description="TAP-C" evidence="13">
    <location>
        <begin position="595"/>
        <end position="648"/>
    </location>
</feature>
<keyword evidence="5" id="KW-0433">Leucine-rich repeat</keyword>
<keyword evidence="6" id="KW-0677">Repeat</keyword>
<dbReference type="Gene3D" id="1.10.8.10">
    <property type="entry name" value="DNA helicase RuvA subunit, C-terminal domain"/>
    <property type="match status" value="1"/>
</dbReference>
<dbReference type="GeneID" id="35600621"/>
<evidence type="ECO:0000256" key="9">
    <source>
        <dbReference type="ARBA" id="ARBA00055253"/>
    </source>
</evidence>
<dbReference type="AlphaFoldDB" id="A0A2D3UW86"/>
<comment type="similarity">
    <text evidence="2">Belongs to the NXF family.</text>
</comment>